<dbReference type="Proteomes" id="UP000054564">
    <property type="component" value="Unassembled WGS sequence"/>
</dbReference>
<gene>
    <name evidence="3" type="ORF">PSTG_13493</name>
</gene>
<feature type="region of interest" description="Disordered" evidence="1">
    <location>
        <begin position="20"/>
        <end position="53"/>
    </location>
</feature>
<feature type="chain" id="PRO_5005549710" evidence="2">
    <location>
        <begin position="20"/>
        <end position="53"/>
    </location>
</feature>
<reference evidence="4" key="1">
    <citation type="submission" date="2014-03" db="EMBL/GenBank/DDBJ databases">
        <title>The Genome Sequence of Puccinia striiformis f. sp. tritici PST-78.</title>
        <authorList>
            <consortium name="The Broad Institute Genome Sequencing Platform"/>
            <person name="Cuomo C."/>
            <person name="Hulbert S."/>
            <person name="Chen X."/>
            <person name="Walker B."/>
            <person name="Young S.K."/>
            <person name="Zeng Q."/>
            <person name="Gargeya S."/>
            <person name="Fitzgerald M."/>
            <person name="Haas B."/>
            <person name="Abouelleil A."/>
            <person name="Alvarado L."/>
            <person name="Arachchi H.M."/>
            <person name="Berlin A.M."/>
            <person name="Chapman S.B."/>
            <person name="Goldberg J."/>
            <person name="Griggs A."/>
            <person name="Gujja S."/>
            <person name="Hansen M."/>
            <person name="Howarth C."/>
            <person name="Imamovic A."/>
            <person name="Larimer J."/>
            <person name="McCowan C."/>
            <person name="Montmayeur A."/>
            <person name="Murphy C."/>
            <person name="Neiman D."/>
            <person name="Pearson M."/>
            <person name="Priest M."/>
            <person name="Roberts A."/>
            <person name="Saif S."/>
            <person name="Shea T."/>
            <person name="Sisk P."/>
            <person name="Sykes S."/>
            <person name="Wortman J."/>
            <person name="Nusbaum C."/>
            <person name="Birren B."/>
        </authorList>
    </citation>
    <scope>NUCLEOTIDE SEQUENCE [LARGE SCALE GENOMIC DNA]</scope>
    <source>
        <strain evidence="4">race PST-78</strain>
    </source>
</reference>
<dbReference type="EMBL" id="AJIL01000145">
    <property type="protein sequence ID" value="KNE93104.1"/>
    <property type="molecule type" value="Genomic_DNA"/>
</dbReference>
<sequence length="53" mass="5987">MQISSVVIFGFFLLEGVLGNPISPHGVTKHRRDREVNDPQHDARKITDGHRAH</sequence>
<comment type="caution">
    <text evidence="3">The sequence shown here is derived from an EMBL/GenBank/DDBJ whole genome shotgun (WGS) entry which is preliminary data.</text>
</comment>
<organism evidence="3 4">
    <name type="scientific">Puccinia striiformis f. sp. tritici PST-78</name>
    <dbReference type="NCBI Taxonomy" id="1165861"/>
    <lineage>
        <taxon>Eukaryota</taxon>
        <taxon>Fungi</taxon>
        <taxon>Dikarya</taxon>
        <taxon>Basidiomycota</taxon>
        <taxon>Pucciniomycotina</taxon>
        <taxon>Pucciniomycetes</taxon>
        <taxon>Pucciniales</taxon>
        <taxon>Pucciniaceae</taxon>
        <taxon>Puccinia</taxon>
    </lineage>
</organism>
<name>A0A0L0V2A7_9BASI</name>
<evidence type="ECO:0000313" key="4">
    <source>
        <dbReference type="Proteomes" id="UP000054564"/>
    </source>
</evidence>
<feature type="compositionally biased region" description="Basic and acidic residues" evidence="1">
    <location>
        <begin position="33"/>
        <end position="53"/>
    </location>
</feature>
<keyword evidence="2" id="KW-0732">Signal</keyword>
<keyword evidence="4" id="KW-1185">Reference proteome</keyword>
<protein>
    <submittedName>
        <fullName evidence="3">Uncharacterized protein</fullName>
    </submittedName>
</protein>
<accession>A0A0L0V2A7</accession>
<dbReference type="AlphaFoldDB" id="A0A0L0V2A7"/>
<proteinExistence type="predicted"/>
<evidence type="ECO:0000256" key="1">
    <source>
        <dbReference type="SAM" id="MobiDB-lite"/>
    </source>
</evidence>
<evidence type="ECO:0000256" key="2">
    <source>
        <dbReference type="SAM" id="SignalP"/>
    </source>
</evidence>
<evidence type="ECO:0000313" key="3">
    <source>
        <dbReference type="EMBL" id="KNE93104.1"/>
    </source>
</evidence>
<feature type="signal peptide" evidence="2">
    <location>
        <begin position="1"/>
        <end position="19"/>
    </location>
</feature>